<keyword evidence="4 5" id="KW-0472">Membrane</keyword>
<comment type="subcellular location">
    <subcellularLocation>
        <location evidence="1">Membrane</location>
        <topology evidence="1">Multi-pass membrane protein</topology>
    </subcellularLocation>
</comment>
<dbReference type="GO" id="GO:0015171">
    <property type="term" value="F:amino acid transmembrane transporter activity"/>
    <property type="evidence" value="ECO:0007669"/>
    <property type="project" value="TreeGrafter"/>
</dbReference>
<protein>
    <recommendedName>
        <fullName evidence="6">Cationic amino acid transporter C-terminal domain-containing protein</fullName>
    </recommendedName>
</protein>
<dbReference type="Pfam" id="PF13520">
    <property type="entry name" value="AA_permease_2"/>
    <property type="match status" value="1"/>
</dbReference>
<dbReference type="Pfam" id="PF13906">
    <property type="entry name" value="AA_permease_C"/>
    <property type="match status" value="1"/>
</dbReference>
<evidence type="ECO:0000256" key="1">
    <source>
        <dbReference type="ARBA" id="ARBA00004141"/>
    </source>
</evidence>
<feature type="transmembrane region" description="Helical" evidence="5">
    <location>
        <begin position="363"/>
        <end position="387"/>
    </location>
</feature>
<evidence type="ECO:0000256" key="2">
    <source>
        <dbReference type="ARBA" id="ARBA00022692"/>
    </source>
</evidence>
<evidence type="ECO:0000313" key="7">
    <source>
        <dbReference type="EMBL" id="CAD9352212.1"/>
    </source>
</evidence>
<proteinExistence type="predicted"/>
<feature type="transmembrane region" description="Helical" evidence="5">
    <location>
        <begin position="290"/>
        <end position="311"/>
    </location>
</feature>
<reference evidence="7" key="1">
    <citation type="submission" date="2021-01" db="EMBL/GenBank/DDBJ databases">
        <authorList>
            <person name="Corre E."/>
            <person name="Pelletier E."/>
            <person name="Niang G."/>
            <person name="Scheremetjew M."/>
            <person name="Finn R."/>
            <person name="Kale V."/>
            <person name="Holt S."/>
            <person name="Cochrane G."/>
            <person name="Meng A."/>
            <person name="Brown T."/>
            <person name="Cohen L."/>
        </authorList>
    </citation>
    <scope>NUCLEOTIDE SEQUENCE</scope>
    <source>
        <strain evidence="7">Pop2</strain>
    </source>
</reference>
<dbReference type="Gene3D" id="1.20.1740.10">
    <property type="entry name" value="Amino acid/polyamine transporter I"/>
    <property type="match status" value="1"/>
</dbReference>
<evidence type="ECO:0000256" key="3">
    <source>
        <dbReference type="ARBA" id="ARBA00022989"/>
    </source>
</evidence>
<feature type="transmembrane region" description="Helical" evidence="5">
    <location>
        <begin position="193"/>
        <end position="217"/>
    </location>
</feature>
<evidence type="ECO:0000256" key="5">
    <source>
        <dbReference type="SAM" id="Phobius"/>
    </source>
</evidence>
<dbReference type="PANTHER" id="PTHR43243">
    <property type="entry name" value="INNER MEMBRANE TRANSPORTER YGJI-RELATED"/>
    <property type="match status" value="1"/>
</dbReference>
<feature type="transmembrane region" description="Helical" evidence="5">
    <location>
        <begin position="261"/>
        <end position="278"/>
    </location>
</feature>
<feature type="transmembrane region" description="Helical" evidence="5">
    <location>
        <begin position="128"/>
        <end position="152"/>
    </location>
</feature>
<keyword evidence="3 5" id="KW-1133">Transmembrane helix</keyword>
<feature type="transmembrane region" description="Helical" evidence="5">
    <location>
        <begin position="543"/>
        <end position="561"/>
    </location>
</feature>
<feature type="transmembrane region" description="Helical" evidence="5">
    <location>
        <begin position="573"/>
        <end position="593"/>
    </location>
</feature>
<feature type="transmembrane region" description="Helical" evidence="5">
    <location>
        <begin position="483"/>
        <end position="502"/>
    </location>
</feature>
<dbReference type="AlphaFoldDB" id="A0A7S2ER43"/>
<feature type="transmembrane region" description="Helical" evidence="5">
    <location>
        <begin position="661"/>
        <end position="680"/>
    </location>
</feature>
<organism evidence="7">
    <name type="scientific">Ditylum brightwellii</name>
    <dbReference type="NCBI Taxonomy" id="49249"/>
    <lineage>
        <taxon>Eukaryota</taxon>
        <taxon>Sar</taxon>
        <taxon>Stramenopiles</taxon>
        <taxon>Ochrophyta</taxon>
        <taxon>Bacillariophyta</taxon>
        <taxon>Mediophyceae</taxon>
        <taxon>Lithodesmiophycidae</taxon>
        <taxon>Lithodesmiales</taxon>
        <taxon>Lithodesmiaceae</taxon>
        <taxon>Ditylum</taxon>
    </lineage>
</organism>
<feature type="transmembrane region" description="Helical" evidence="5">
    <location>
        <begin position="457"/>
        <end position="477"/>
    </location>
</feature>
<feature type="transmembrane region" description="Helical" evidence="5">
    <location>
        <begin position="323"/>
        <end position="342"/>
    </location>
</feature>
<dbReference type="InterPro" id="IPR029485">
    <property type="entry name" value="CAT_C"/>
</dbReference>
<feature type="transmembrane region" description="Helical" evidence="5">
    <location>
        <begin position="164"/>
        <end position="181"/>
    </location>
</feature>
<dbReference type="GO" id="GO:0016020">
    <property type="term" value="C:membrane"/>
    <property type="evidence" value="ECO:0007669"/>
    <property type="project" value="UniProtKB-SubCell"/>
</dbReference>
<evidence type="ECO:0000259" key="6">
    <source>
        <dbReference type="Pfam" id="PF13906"/>
    </source>
</evidence>
<sequence length="711" mass="76968">MTEQQHSSPTDSLLNQHQPLEYYTSTATSNNNTKSPKKITRNHSANSLGALALPPSLSYTNLHTLHPRFTTTKPVNIAKKRRDGSQSPGSPFLRKPIWLAKNSSSHLTEEPTDGGSGENQHLHRHLTLFDLISIGVGSTVGSGIFVLCGLIARNYSGPATCISWLISGAAACCSGLCYAELGSIFPTAGSSYAYAYVTMGELPAVVAAACLTLEYVFSASAVARSWGDKIVEYYLQEHPDNDGTQGYVMQVLLQPGGTNGHVNPMAFLISALSVLLLLNGVKESKFVTNLFTGIKLVLICFLCIAGLLLFNASNITPFIPVQFGLPGILRGATSSFFGYIGYDEICCLAGEATNPSYNLPRAILYSLGIVTALYVMAAFVLTGMVPYEEISPTSGFPDAFRYRGWEVAAQISALGEIITLPLVVLVTIMAQPRLQYAMSIDGLLPPIFSSVDKSGNLWYGTLFSGTLMVVIATVVPFTYLDDLISAGILVAFSMTDASVLLLRHQQVLIKEEVEETEYHFEDDDDEDDEEVAMSMKDFIYMHGLEIMLVFFHILSFIQGLILGKSMNTTHGKAFSIMIGLILLSLVYGISRYCSSSSSSSGSKTILHGEGVVNDTVNDSSRSNNLRDYDVIGKEQFQTPFVPYLPLAGIFANFYLIAQLEIFGLCLLVLYIGCAVVYYFVYGAKHSVGNNHGWGSNGVVVGGGGCHHLHSG</sequence>
<accession>A0A7S2ER43</accession>
<keyword evidence="2 5" id="KW-0812">Transmembrane</keyword>
<dbReference type="InterPro" id="IPR002293">
    <property type="entry name" value="AA/rel_permease1"/>
</dbReference>
<evidence type="ECO:0000256" key="4">
    <source>
        <dbReference type="ARBA" id="ARBA00023136"/>
    </source>
</evidence>
<gene>
    <name evidence="7" type="ORF">DBRI1063_LOCUS22332</name>
</gene>
<name>A0A7S2ER43_9STRA</name>
<feature type="transmembrane region" description="Helical" evidence="5">
    <location>
        <begin position="407"/>
        <end position="430"/>
    </location>
</feature>
<dbReference type="PANTHER" id="PTHR43243:SF82">
    <property type="entry name" value="CATIONIC AMINO ACID TRANSPORTER C-TERMINAL DOMAIN-CONTAINING PROTEIN"/>
    <property type="match status" value="1"/>
</dbReference>
<feature type="domain" description="Cationic amino acid transporter C-terminal" evidence="6">
    <location>
        <begin position="636"/>
        <end position="686"/>
    </location>
</feature>
<dbReference type="EMBL" id="HBGN01034746">
    <property type="protein sequence ID" value="CAD9352212.1"/>
    <property type="molecule type" value="Transcribed_RNA"/>
</dbReference>